<protein>
    <recommendedName>
        <fullName evidence="3">Fumarylacetoacetase-like C-terminal domain-containing protein</fullName>
    </recommendedName>
</protein>
<gene>
    <name evidence="4" type="ORF">B4077_1138</name>
</gene>
<dbReference type="Proteomes" id="UP000035214">
    <property type="component" value="Unassembled WGS sequence"/>
</dbReference>
<name>A0A0G8EBI5_BACCE</name>
<keyword evidence="2" id="KW-0479">Metal-binding</keyword>
<dbReference type="GO" id="GO:0018773">
    <property type="term" value="F:acetylpyruvate hydrolase activity"/>
    <property type="evidence" value="ECO:0007669"/>
    <property type="project" value="TreeGrafter"/>
</dbReference>
<dbReference type="FunFam" id="3.90.850.10:FF:000010">
    <property type="entry name" value="FAA hydrolase family protein"/>
    <property type="match status" value="1"/>
</dbReference>
<dbReference type="PANTHER" id="PTHR11820">
    <property type="entry name" value="ACYLPYRUVASE"/>
    <property type="match status" value="1"/>
</dbReference>
<dbReference type="AlphaFoldDB" id="A0A0G8EBI5"/>
<dbReference type="EMBL" id="LCYI01000065">
    <property type="protein sequence ID" value="KLA21644.1"/>
    <property type="molecule type" value="Genomic_DNA"/>
</dbReference>
<dbReference type="PATRIC" id="fig|1396.428.peg.3552"/>
<dbReference type="Pfam" id="PF01557">
    <property type="entry name" value="FAA_hydrolase"/>
    <property type="match status" value="1"/>
</dbReference>
<evidence type="ECO:0000313" key="5">
    <source>
        <dbReference type="Proteomes" id="UP000035214"/>
    </source>
</evidence>
<sequence>MEILRLVTAKKDEKVFVGIVDEEEEKVLHVREAQRQKGEKVTIPITMLECIERGTECFEKICDIVNWAKENEGAAYYPLTEVKILAPIPRPRKNILCVGKNYREHAIEMGGVESIPENIMIFTKAPTTVIGMNEKINSHPHATNELDYEGELAIIIGKRGKQIKKEKALEHVFGYTIINDITARDIQRKHKQFFLGKSFDTFCPMGPYLIHKSMVETPNALHIETIVNGEVRQTSNTNKMIFSIEEIISTISKGMTLEPGDIIATGTPAGVGKGFTPPKFLHAGDEVVIIVEGIGTLRNVVK</sequence>
<evidence type="ECO:0000259" key="3">
    <source>
        <dbReference type="Pfam" id="PF01557"/>
    </source>
</evidence>
<dbReference type="PANTHER" id="PTHR11820:SF7">
    <property type="entry name" value="ACYLPYRUVASE FAHD1, MITOCHONDRIAL"/>
    <property type="match status" value="1"/>
</dbReference>
<comment type="caution">
    <text evidence="4">The sequence shown here is derived from an EMBL/GenBank/DDBJ whole genome shotgun (WGS) entry which is preliminary data.</text>
</comment>
<reference evidence="4 5" key="1">
    <citation type="submission" date="2015-04" db="EMBL/GenBank/DDBJ databases">
        <title>Draft Genome Sequences of Eight Spore-Forming Food Isolates of Bacillus cereus Genome sequencing.</title>
        <authorList>
            <person name="Krawcyk A.O."/>
            <person name="de Jong A."/>
            <person name="Eijlander R.T."/>
            <person name="Berendsen E.M."/>
            <person name="Holsappel S."/>
            <person name="Wells-Bennik M."/>
            <person name="Kuipers O.P."/>
        </authorList>
    </citation>
    <scope>NUCLEOTIDE SEQUENCE [LARGE SCALE GENOMIC DNA]</scope>
    <source>
        <strain evidence="4 5">B4077</strain>
    </source>
</reference>
<dbReference type="SUPFAM" id="SSF56529">
    <property type="entry name" value="FAH"/>
    <property type="match status" value="1"/>
</dbReference>
<evidence type="ECO:0000313" key="4">
    <source>
        <dbReference type="EMBL" id="KLA21644.1"/>
    </source>
</evidence>
<feature type="domain" description="Fumarylacetoacetase-like C-terminal" evidence="3">
    <location>
        <begin position="95"/>
        <end position="301"/>
    </location>
</feature>
<accession>A0A0G8EBI5</accession>
<dbReference type="InterPro" id="IPR011234">
    <property type="entry name" value="Fumarylacetoacetase-like_C"/>
</dbReference>
<dbReference type="InterPro" id="IPR036663">
    <property type="entry name" value="Fumarylacetoacetase_C_sf"/>
</dbReference>
<evidence type="ECO:0000256" key="2">
    <source>
        <dbReference type="ARBA" id="ARBA00022723"/>
    </source>
</evidence>
<proteinExistence type="inferred from homology"/>
<dbReference type="GO" id="GO:0046872">
    <property type="term" value="F:metal ion binding"/>
    <property type="evidence" value="ECO:0007669"/>
    <property type="project" value="UniProtKB-KW"/>
</dbReference>
<organism evidence="4 5">
    <name type="scientific">Bacillus cereus</name>
    <dbReference type="NCBI Taxonomy" id="1396"/>
    <lineage>
        <taxon>Bacteria</taxon>
        <taxon>Bacillati</taxon>
        <taxon>Bacillota</taxon>
        <taxon>Bacilli</taxon>
        <taxon>Bacillales</taxon>
        <taxon>Bacillaceae</taxon>
        <taxon>Bacillus</taxon>
        <taxon>Bacillus cereus group</taxon>
    </lineage>
</organism>
<evidence type="ECO:0000256" key="1">
    <source>
        <dbReference type="ARBA" id="ARBA00010211"/>
    </source>
</evidence>
<dbReference type="Gene3D" id="3.90.850.10">
    <property type="entry name" value="Fumarylacetoacetase-like, C-terminal domain"/>
    <property type="match status" value="1"/>
</dbReference>
<comment type="similarity">
    <text evidence="1">Belongs to the FAH family.</text>
</comment>